<evidence type="ECO:0000259" key="19">
    <source>
        <dbReference type="Pfam" id="PF01059"/>
    </source>
</evidence>
<feature type="transmembrane region" description="Helical" evidence="17">
    <location>
        <begin position="109"/>
        <end position="130"/>
    </location>
</feature>
<dbReference type="GO" id="GO:0031966">
    <property type="term" value="C:mitochondrial membrane"/>
    <property type="evidence" value="ECO:0007669"/>
    <property type="project" value="UniProtKB-SubCell"/>
</dbReference>
<evidence type="ECO:0000256" key="8">
    <source>
        <dbReference type="ARBA" id="ARBA00022692"/>
    </source>
</evidence>
<evidence type="ECO:0000313" key="20">
    <source>
        <dbReference type="EMBL" id="QLF99794.1"/>
    </source>
</evidence>
<dbReference type="GO" id="GO:0042773">
    <property type="term" value="P:ATP synthesis coupled electron transport"/>
    <property type="evidence" value="ECO:0007669"/>
    <property type="project" value="InterPro"/>
</dbReference>
<feature type="transmembrane region" description="Helical" evidence="17">
    <location>
        <begin position="178"/>
        <end position="202"/>
    </location>
</feature>
<feature type="transmembrane region" description="Helical" evidence="17">
    <location>
        <begin position="270"/>
        <end position="292"/>
    </location>
</feature>
<comment type="similarity">
    <text evidence="3 17">Belongs to the complex I subunit 4 family.</text>
</comment>
<evidence type="ECO:0000256" key="10">
    <source>
        <dbReference type="ARBA" id="ARBA00022982"/>
    </source>
</evidence>
<dbReference type="GO" id="GO:0008137">
    <property type="term" value="F:NADH dehydrogenase (ubiquinone) activity"/>
    <property type="evidence" value="ECO:0007669"/>
    <property type="project" value="UniProtKB-UniRule"/>
</dbReference>
<evidence type="ECO:0000256" key="3">
    <source>
        <dbReference type="ARBA" id="ARBA00009025"/>
    </source>
</evidence>
<evidence type="ECO:0000259" key="18">
    <source>
        <dbReference type="Pfam" id="PF00361"/>
    </source>
</evidence>
<evidence type="ECO:0000256" key="7">
    <source>
        <dbReference type="ARBA" id="ARBA00022660"/>
    </source>
</evidence>
<dbReference type="GO" id="GO:0015990">
    <property type="term" value="P:electron transport coupled proton transport"/>
    <property type="evidence" value="ECO:0007669"/>
    <property type="project" value="TreeGrafter"/>
</dbReference>
<keyword evidence="14 17" id="KW-0496">Mitochondrion</keyword>
<feature type="transmembrane region" description="Helical" evidence="17">
    <location>
        <begin position="331"/>
        <end position="353"/>
    </location>
</feature>
<protein>
    <recommendedName>
        <fullName evidence="5 17">NADH-ubiquinone oxidoreductase chain 4</fullName>
        <ecNumber evidence="4 17">7.1.1.2</ecNumber>
    </recommendedName>
</protein>
<keyword evidence="6 17" id="KW-0813">Transport</keyword>
<evidence type="ECO:0000256" key="12">
    <source>
        <dbReference type="ARBA" id="ARBA00023027"/>
    </source>
</evidence>
<evidence type="ECO:0000256" key="5">
    <source>
        <dbReference type="ARBA" id="ARBA00021006"/>
    </source>
</evidence>
<feature type="transmembrane region" description="Helical" evidence="17">
    <location>
        <begin position="241"/>
        <end position="263"/>
    </location>
</feature>
<evidence type="ECO:0000256" key="14">
    <source>
        <dbReference type="ARBA" id="ARBA00023128"/>
    </source>
</evidence>
<accession>A0A7D5G234</accession>
<keyword evidence="12 17" id="KW-0520">NAD</keyword>
<feature type="domain" description="NADH:ubiquinone oxidoreductase chain 4 N-terminal" evidence="19">
    <location>
        <begin position="1"/>
        <end position="102"/>
    </location>
</feature>
<evidence type="ECO:0000256" key="6">
    <source>
        <dbReference type="ARBA" id="ARBA00022448"/>
    </source>
</evidence>
<organism evidence="20">
    <name type="scientific">Nabis ferus</name>
    <dbReference type="NCBI Taxonomy" id="347965"/>
    <lineage>
        <taxon>Eukaryota</taxon>
        <taxon>Metazoa</taxon>
        <taxon>Ecdysozoa</taxon>
        <taxon>Arthropoda</taxon>
        <taxon>Hexapoda</taxon>
        <taxon>Insecta</taxon>
        <taxon>Pterygota</taxon>
        <taxon>Neoptera</taxon>
        <taxon>Paraneoptera</taxon>
        <taxon>Hemiptera</taxon>
        <taxon>Heteroptera</taxon>
        <taxon>Panheteroptera</taxon>
        <taxon>Cimicomorpha</taxon>
        <taxon>Nabidae</taxon>
        <taxon>Nabinae</taxon>
        <taxon>Nabis</taxon>
        <taxon>Nabis</taxon>
    </lineage>
</organism>
<dbReference type="PANTHER" id="PTHR43507">
    <property type="entry name" value="NADH-UBIQUINONE OXIDOREDUCTASE CHAIN 4"/>
    <property type="match status" value="1"/>
</dbReference>
<dbReference type="GO" id="GO:0003954">
    <property type="term" value="F:NADH dehydrogenase activity"/>
    <property type="evidence" value="ECO:0007669"/>
    <property type="project" value="TreeGrafter"/>
</dbReference>
<dbReference type="GO" id="GO:0048039">
    <property type="term" value="F:ubiquinone binding"/>
    <property type="evidence" value="ECO:0007669"/>
    <property type="project" value="TreeGrafter"/>
</dbReference>
<dbReference type="EMBL" id="MT242600">
    <property type="protein sequence ID" value="QLF99794.1"/>
    <property type="molecule type" value="Genomic_DNA"/>
</dbReference>
<dbReference type="InterPro" id="IPR001750">
    <property type="entry name" value="ND/Mrp_TM"/>
</dbReference>
<dbReference type="InterPro" id="IPR000260">
    <property type="entry name" value="NADH4_N"/>
</dbReference>
<keyword evidence="11 17" id="KW-1133">Transmembrane helix</keyword>
<evidence type="ECO:0000256" key="2">
    <source>
        <dbReference type="ARBA" id="ARBA00004225"/>
    </source>
</evidence>
<feature type="transmembrane region" description="Helical" evidence="17">
    <location>
        <begin position="298"/>
        <end position="319"/>
    </location>
</feature>
<evidence type="ECO:0000256" key="15">
    <source>
        <dbReference type="ARBA" id="ARBA00023136"/>
    </source>
</evidence>
<dbReference type="PRINTS" id="PR01437">
    <property type="entry name" value="NUOXDRDTASE4"/>
</dbReference>
<dbReference type="Pfam" id="PF00361">
    <property type="entry name" value="Proton_antipo_M"/>
    <property type="match status" value="1"/>
</dbReference>
<feature type="transmembrane region" description="Helical" evidence="17">
    <location>
        <begin position="419"/>
        <end position="442"/>
    </location>
</feature>
<feature type="transmembrane region" description="Helical" evidence="17">
    <location>
        <begin position="373"/>
        <end position="399"/>
    </location>
</feature>
<feature type="domain" description="NADH:quinone oxidoreductase/Mrp antiporter transmembrane" evidence="18">
    <location>
        <begin position="106"/>
        <end position="387"/>
    </location>
</feature>
<proteinExistence type="inferred from homology"/>
<gene>
    <name evidence="20" type="primary">nad4</name>
</gene>
<sequence length="443" mass="51094">MMSMIMYMLLLIPMSLTGEWWMLCLLLMVCFFMSMNSIWMMDYYSMLSYSMGGDMMSYCLVLLTMWITIMMLVASTNVFNSNSNIVVFTTVCLLLMMVLIFTFMCMNMFMFYLYFESSLIPTLFLIFGWGYQPERLLAGYYLLFYTLFASLPLLVCIFYMYSTCFSLFYFLINLNCNIYIYISLIMAFLIKMPMIMFHFWLLSAHVEAPVSGSMILAGVLLKLGGYGMLRVFMFMYEYSSFYNYIYICVSLYGMFIVGMLCMIQVDIKTLIAYSSVAHMGLVICGVMTFNSWGMLGSLVLMIGHGLCSSALFALANIIYERSHSRSMLINKGLMTIMPSLSLMWFMASINNMASPPSLNLMGEIMLINSVLSWSVMSCLFLALGSFMSCCYSIYMYSYINHGSLYTGNNCLSLATFREYLLIIFHLLPLNIIFMKIDFLLLWL</sequence>
<evidence type="ECO:0000256" key="4">
    <source>
        <dbReference type="ARBA" id="ARBA00012944"/>
    </source>
</evidence>
<keyword evidence="8 17" id="KW-0812">Transmembrane</keyword>
<feature type="transmembrane region" description="Helical" evidence="17">
    <location>
        <begin position="7"/>
        <end position="35"/>
    </location>
</feature>
<evidence type="ECO:0000256" key="1">
    <source>
        <dbReference type="ARBA" id="ARBA00003257"/>
    </source>
</evidence>
<keyword evidence="15 17" id="KW-0472">Membrane</keyword>
<comment type="function">
    <text evidence="17">Core subunit of the mitochondrial membrane respiratory chain NADH dehydrogenase (Complex I) which catalyzes electron transfer from NADH through the respiratory chain, using ubiquinone as an electron acceptor. Essential for the catalytic activity and assembly of complex I.</text>
</comment>
<evidence type="ECO:0000256" key="16">
    <source>
        <dbReference type="ARBA" id="ARBA00049551"/>
    </source>
</evidence>
<dbReference type="InterPro" id="IPR003918">
    <property type="entry name" value="NADH_UbQ_OxRdtase"/>
</dbReference>
<comment type="function">
    <text evidence="1">Core subunit of the mitochondrial membrane respiratory chain NADH dehydrogenase (Complex I) that is believed to belong to the minimal assembly required for catalysis. Complex I functions in the transfer of electrons from NADH to the respiratory chain. The immediate electron acceptor for the enzyme is believed to be ubiquinone.</text>
</comment>
<dbReference type="EC" id="7.1.1.2" evidence="4 17"/>
<keyword evidence="7 17" id="KW-0679">Respiratory chain</keyword>
<keyword evidence="9" id="KW-1278">Translocase</keyword>
<keyword evidence="13 17" id="KW-0830">Ubiquinone</keyword>
<evidence type="ECO:0000256" key="17">
    <source>
        <dbReference type="RuleBase" id="RU003297"/>
    </source>
</evidence>
<evidence type="ECO:0000256" key="9">
    <source>
        <dbReference type="ARBA" id="ARBA00022967"/>
    </source>
</evidence>
<dbReference type="PANTHER" id="PTHR43507:SF20">
    <property type="entry name" value="NADH-UBIQUINONE OXIDOREDUCTASE CHAIN 4"/>
    <property type="match status" value="1"/>
</dbReference>
<comment type="subcellular location">
    <subcellularLocation>
        <location evidence="2 17">Mitochondrion membrane</location>
        <topology evidence="2 17">Multi-pass membrane protein</topology>
    </subcellularLocation>
</comment>
<name>A0A7D5G234_9HEMI</name>
<evidence type="ECO:0000256" key="11">
    <source>
        <dbReference type="ARBA" id="ARBA00022989"/>
    </source>
</evidence>
<geneLocation type="mitochondrion" evidence="20"/>
<feature type="transmembrane region" description="Helical" evidence="17">
    <location>
        <begin position="142"/>
        <end position="172"/>
    </location>
</feature>
<feature type="transmembrane region" description="Helical" evidence="17">
    <location>
        <begin position="85"/>
        <end position="103"/>
    </location>
</feature>
<evidence type="ECO:0000256" key="13">
    <source>
        <dbReference type="ARBA" id="ARBA00023075"/>
    </source>
</evidence>
<comment type="catalytic activity">
    <reaction evidence="16 17">
        <text>a ubiquinone + NADH + 5 H(+)(in) = a ubiquinol + NAD(+) + 4 H(+)(out)</text>
        <dbReference type="Rhea" id="RHEA:29091"/>
        <dbReference type="Rhea" id="RHEA-COMP:9565"/>
        <dbReference type="Rhea" id="RHEA-COMP:9566"/>
        <dbReference type="ChEBI" id="CHEBI:15378"/>
        <dbReference type="ChEBI" id="CHEBI:16389"/>
        <dbReference type="ChEBI" id="CHEBI:17976"/>
        <dbReference type="ChEBI" id="CHEBI:57540"/>
        <dbReference type="ChEBI" id="CHEBI:57945"/>
        <dbReference type="EC" id="7.1.1.2"/>
    </reaction>
</comment>
<feature type="transmembrane region" description="Helical" evidence="17">
    <location>
        <begin position="55"/>
        <end position="73"/>
    </location>
</feature>
<dbReference type="AlphaFoldDB" id="A0A7D5G234"/>
<reference evidence="20" key="1">
    <citation type="submission" date="2020-03" db="EMBL/GenBank/DDBJ databases">
        <title>The complete mitochondrial genome of Nabis ferus (Hemiptera: Nabidae) and phylogenetic analysis.</title>
        <authorList>
            <person name="Tang P.-A."/>
            <person name="Yuan M.-L."/>
        </authorList>
    </citation>
    <scope>NUCLEOTIDE SEQUENCE</scope>
</reference>
<keyword evidence="10 17" id="KW-0249">Electron transport</keyword>
<dbReference type="Pfam" id="PF01059">
    <property type="entry name" value="Oxidored_q5_N"/>
    <property type="match status" value="1"/>
</dbReference>